<keyword evidence="3" id="KW-1185">Reference proteome</keyword>
<feature type="transmembrane region" description="Helical" evidence="1">
    <location>
        <begin position="328"/>
        <end position="346"/>
    </location>
</feature>
<dbReference type="NCBIfam" id="TIGR03082">
    <property type="entry name" value="Gneg_AbrB_dup"/>
    <property type="match status" value="1"/>
</dbReference>
<dbReference type="RefSeq" id="WP_146366474.1">
    <property type="nucleotide sequence ID" value="NZ_CP042264.1"/>
</dbReference>
<feature type="transmembrane region" description="Helical" evidence="1">
    <location>
        <begin position="43"/>
        <end position="70"/>
    </location>
</feature>
<dbReference type="PANTHER" id="PTHR38457:SF1">
    <property type="entry name" value="REGULATOR ABRB-RELATED"/>
    <property type="match status" value="1"/>
</dbReference>
<accession>A0A5B8J2R8</accession>
<keyword evidence="2" id="KW-0614">Plasmid</keyword>
<organism evidence="2 3">
    <name type="scientific">Qingshengfaniella alkalisoli</name>
    <dbReference type="NCBI Taxonomy" id="2599296"/>
    <lineage>
        <taxon>Bacteria</taxon>
        <taxon>Pseudomonadati</taxon>
        <taxon>Pseudomonadota</taxon>
        <taxon>Alphaproteobacteria</taxon>
        <taxon>Rhodobacterales</taxon>
        <taxon>Paracoccaceae</taxon>
        <taxon>Qingshengfaniella</taxon>
    </lineage>
</organism>
<dbReference type="AlphaFoldDB" id="A0A5B8J2R8"/>
<feature type="transmembrane region" description="Helical" evidence="1">
    <location>
        <begin position="184"/>
        <end position="204"/>
    </location>
</feature>
<gene>
    <name evidence="2" type="ORF">FPZ52_15190</name>
</gene>
<dbReference type="EMBL" id="CP042264">
    <property type="protein sequence ID" value="QDY71058.1"/>
    <property type="molecule type" value="Genomic_DNA"/>
</dbReference>
<dbReference type="GO" id="GO:0016020">
    <property type="term" value="C:membrane"/>
    <property type="evidence" value="ECO:0007669"/>
    <property type="project" value="InterPro"/>
</dbReference>
<keyword evidence="1" id="KW-1133">Transmembrane helix</keyword>
<dbReference type="OrthoDB" id="7157734at2"/>
<reference evidence="2 3" key="1">
    <citation type="submission" date="2019-07" db="EMBL/GenBank/DDBJ databases">
        <title>Litoreibacter alkalisoli sp. nov., isolated from saline-alkaline soil.</title>
        <authorList>
            <person name="Wang S."/>
            <person name="Xu L."/>
            <person name="Xing Y.-T."/>
            <person name="Sun J.-Q."/>
        </authorList>
    </citation>
    <scope>NUCLEOTIDE SEQUENCE [LARGE SCALE GENOMIC DNA]</scope>
    <source>
        <strain evidence="2 3">LN3S51</strain>
        <plasmid evidence="2 3">unnamed3</plasmid>
    </source>
</reference>
<dbReference type="InterPro" id="IPR017516">
    <property type="entry name" value="AbrB_dup"/>
</dbReference>
<geneLocation type="plasmid" evidence="2 3">
    <name>unnamed3</name>
</geneLocation>
<evidence type="ECO:0000256" key="1">
    <source>
        <dbReference type="SAM" id="Phobius"/>
    </source>
</evidence>
<dbReference type="Proteomes" id="UP000318483">
    <property type="component" value="Plasmid unnamed3"/>
</dbReference>
<dbReference type="InterPro" id="IPR007820">
    <property type="entry name" value="AbrB_fam"/>
</dbReference>
<protein>
    <submittedName>
        <fullName evidence="2">AbrB family transcriptional regulator</fullName>
    </submittedName>
</protein>
<feature type="transmembrane region" description="Helical" evidence="1">
    <location>
        <begin position="265"/>
        <end position="290"/>
    </location>
</feature>
<evidence type="ECO:0000313" key="2">
    <source>
        <dbReference type="EMBL" id="QDY71058.1"/>
    </source>
</evidence>
<feature type="transmembrane region" description="Helical" evidence="1">
    <location>
        <begin position="235"/>
        <end position="253"/>
    </location>
</feature>
<dbReference type="GO" id="GO:0010468">
    <property type="term" value="P:regulation of gene expression"/>
    <property type="evidence" value="ECO:0007669"/>
    <property type="project" value="InterPro"/>
</dbReference>
<dbReference type="KEGG" id="lit:FPZ52_15190"/>
<feature type="transmembrane region" description="Helical" evidence="1">
    <location>
        <begin position="153"/>
        <end position="172"/>
    </location>
</feature>
<evidence type="ECO:0000313" key="3">
    <source>
        <dbReference type="Proteomes" id="UP000318483"/>
    </source>
</evidence>
<dbReference type="PANTHER" id="PTHR38457">
    <property type="entry name" value="REGULATOR ABRB-RELATED"/>
    <property type="match status" value="1"/>
</dbReference>
<feature type="transmembrane region" description="Helical" evidence="1">
    <location>
        <begin position="117"/>
        <end position="141"/>
    </location>
</feature>
<dbReference type="PIRSF" id="PIRSF038991">
    <property type="entry name" value="Protein_AbrB"/>
    <property type="match status" value="1"/>
</dbReference>
<feature type="transmembrane region" description="Helical" evidence="1">
    <location>
        <begin position="91"/>
        <end position="111"/>
    </location>
</feature>
<proteinExistence type="predicted"/>
<name>A0A5B8J2R8_9RHOB</name>
<sequence>MSVARGFRQNLSKESATALTVGAAGAAVFAALGLPVPFLTGSAVAVTVAAIMGLSLSLPAGLANSCILFIGIGIGSSVTPDFLQYAMTWPLSFVVLAGTLVIGVFSCRYALVRLFGFDLVSATLAAVPGHLSFVLGLAVDLPADMRRVALVQCMRVLFLTLLVPSLLSIWGMEVKAAPAPTDAMEMFDLLVLALVALALATFLVRVGAPAAWLFGGMLVSGIGHFAGVTPGTPPGWITAAALLVMGTLIGTRFHGYSPNELRRDIGAGIFVTVLACALASSGATVVAIALGLPAELLLISFAPGGVEAMSAMALQLGLEPTFVASHHVFRLLVLTILVPLFIVKLARN</sequence>
<keyword evidence="1" id="KW-0812">Transmembrane</keyword>
<keyword evidence="1" id="KW-0472">Membrane</keyword>
<dbReference type="Pfam" id="PF05145">
    <property type="entry name" value="AbrB"/>
    <property type="match status" value="1"/>
</dbReference>